<protein>
    <recommendedName>
        <fullName evidence="1">DUF569 domain-containing protein</fullName>
    </recommendedName>
</protein>
<dbReference type="PANTHER" id="PTHR31205:SF69">
    <property type="entry name" value="ACTIN CROSS-LINKING PROTEIN (DUF569)"/>
    <property type="match status" value="1"/>
</dbReference>
<evidence type="ECO:0000313" key="2">
    <source>
        <dbReference type="EMBL" id="GAU43576.1"/>
    </source>
</evidence>
<dbReference type="Pfam" id="PF04601">
    <property type="entry name" value="DUF569"/>
    <property type="match status" value="1"/>
</dbReference>
<reference evidence="3" key="1">
    <citation type="journal article" date="2017" name="Front. Plant Sci.">
        <title>Climate Clever Clovers: New Paradigm to Reduce the Environmental Footprint of Ruminants by Breeding Low Methanogenic Forages Utilizing Haplotype Variation.</title>
        <authorList>
            <person name="Kaur P."/>
            <person name="Appels R."/>
            <person name="Bayer P.E."/>
            <person name="Keeble-Gagnere G."/>
            <person name="Wang J."/>
            <person name="Hirakawa H."/>
            <person name="Shirasawa K."/>
            <person name="Vercoe P."/>
            <person name="Stefanova K."/>
            <person name="Durmic Z."/>
            <person name="Nichols P."/>
            <person name="Revell C."/>
            <person name="Isobe S.N."/>
            <person name="Edwards D."/>
            <person name="Erskine W."/>
        </authorList>
    </citation>
    <scope>NUCLEOTIDE SEQUENCE [LARGE SCALE GENOMIC DNA]</scope>
    <source>
        <strain evidence="3">cv. Daliak</strain>
    </source>
</reference>
<proteinExistence type="predicted"/>
<dbReference type="AlphaFoldDB" id="A0A2Z6NIH2"/>
<dbReference type="Proteomes" id="UP000242715">
    <property type="component" value="Unassembled WGS sequence"/>
</dbReference>
<dbReference type="InterPro" id="IPR007679">
    <property type="entry name" value="DUF569"/>
</dbReference>
<gene>
    <name evidence="2" type="ORF">TSUD_369000</name>
</gene>
<evidence type="ECO:0000259" key="1">
    <source>
        <dbReference type="Pfam" id="PF04601"/>
    </source>
</evidence>
<feature type="domain" description="DUF569" evidence="1">
    <location>
        <begin position="1"/>
        <end position="69"/>
    </location>
</feature>
<dbReference type="EMBL" id="DF973982">
    <property type="protein sequence ID" value="GAU43576.1"/>
    <property type="molecule type" value="Genomic_DNA"/>
</dbReference>
<dbReference type="PANTHER" id="PTHR31205">
    <property type="entry name" value="ACTIN CROSS-LINKING PROTEIN (DUF569)"/>
    <property type="match status" value="1"/>
</dbReference>
<organism evidence="2 3">
    <name type="scientific">Trifolium subterraneum</name>
    <name type="common">Subterranean clover</name>
    <dbReference type="NCBI Taxonomy" id="3900"/>
    <lineage>
        <taxon>Eukaryota</taxon>
        <taxon>Viridiplantae</taxon>
        <taxon>Streptophyta</taxon>
        <taxon>Embryophyta</taxon>
        <taxon>Tracheophyta</taxon>
        <taxon>Spermatophyta</taxon>
        <taxon>Magnoliopsida</taxon>
        <taxon>eudicotyledons</taxon>
        <taxon>Gunneridae</taxon>
        <taxon>Pentapetalae</taxon>
        <taxon>rosids</taxon>
        <taxon>fabids</taxon>
        <taxon>Fabales</taxon>
        <taxon>Fabaceae</taxon>
        <taxon>Papilionoideae</taxon>
        <taxon>50 kb inversion clade</taxon>
        <taxon>NPAAA clade</taxon>
        <taxon>Hologalegina</taxon>
        <taxon>IRL clade</taxon>
        <taxon>Trifolieae</taxon>
        <taxon>Trifolium</taxon>
    </lineage>
</organism>
<dbReference type="SUPFAM" id="SSF50405">
    <property type="entry name" value="Actin-crosslinking proteins"/>
    <property type="match status" value="1"/>
</dbReference>
<evidence type="ECO:0000313" key="3">
    <source>
        <dbReference type="Proteomes" id="UP000242715"/>
    </source>
</evidence>
<dbReference type="InterPro" id="IPR008999">
    <property type="entry name" value="Actin-crosslinking"/>
</dbReference>
<keyword evidence="3" id="KW-1185">Reference proteome</keyword>
<name>A0A2Z6NIH2_TRISU</name>
<dbReference type="OrthoDB" id="2432302at2759"/>
<accession>A0A2Z6NIH2</accession>
<sequence length="158" mass="17824">MTGNKVVQADYDAGLSWKYEWEPIKEGFSSVKLRSWCGKFLRGNGGTPPWRNSITHDDPSTATQNWILWGLEVVELSLLNENNNELLNQSSFASNSSFDSCEDVHDSQSVSTSTKKTGSLSKTRQNYKLQVEYLIIEVGVSRGHEHCDKYCDITDILI</sequence>